<dbReference type="AlphaFoldDB" id="A0A100WHI0"/>
<evidence type="ECO:0000313" key="1">
    <source>
        <dbReference type="EMBL" id="GAS98722.1"/>
    </source>
</evidence>
<gene>
    <name evidence="1" type="ORF">RMCC_5687</name>
</gene>
<evidence type="ECO:0000313" key="2">
    <source>
        <dbReference type="Proteomes" id="UP000069443"/>
    </source>
</evidence>
<protein>
    <submittedName>
        <fullName evidence="1">Uncharacterized protein</fullName>
    </submittedName>
</protein>
<dbReference type="EMBL" id="BCSY01000088">
    <property type="protein sequence ID" value="GAS98722.1"/>
    <property type="molecule type" value="Genomic_DNA"/>
</dbReference>
<keyword evidence="2" id="KW-1185">Reference proteome</keyword>
<dbReference type="STRING" id="228230.RMCC_5687"/>
<reference evidence="2" key="1">
    <citation type="journal article" date="2016" name="Genome Announc.">
        <title>Draft Genome Sequences of Five Rapidly Growing Mycobacterium Species, M. thermoresistibile, M. fortuitum subsp. acetamidolyticum, M. canariasense, M. brisbanense, and M. novocastrense.</title>
        <authorList>
            <person name="Katahira K."/>
            <person name="Ogura Y."/>
            <person name="Gotoh Y."/>
            <person name="Hayashi T."/>
        </authorList>
    </citation>
    <scope>NUCLEOTIDE SEQUENCE [LARGE SCALE GENOMIC DNA]</scope>
    <source>
        <strain evidence="2">JCM15298</strain>
    </source>
</reference>
<proteinExistence type="predicted"/>
<accession>A0A100WHI0</accession>
<sequence>MPSYVVTFVVNDVPDESEALVVCSERLAANRDFEIEELKT</sequence>
<organism evidence="1 2">
    <name type="scientific">Mycolicibacterium canariasense</name>
    <name type="common">Mycobacterium canariasense</name>
    <dbReference type="NCBI Taxonomy" id="228230"/>
    <lineage>
        <taxon>Bacteria</taxon>
        <taxon>Bacillati</taxon>
        <taxon>Actinomycetota</taxon>
        <taxon>Actinomycetes</taxon>
        <taxon>Mycobacteriales</taxon>
        <taxon>Mycobacteriaceae</taxon>
        <taxon>Mycolicibacterium</taxon>
    </lineage>
</organism>
<name>A0A100WHI0_MYCCR</name>
<dbReference type="RefSeq" id="WP_264021135.1">
    <property type="nucleotide sequence ID" value="NZ_BCSY01000088.1"/>
</dbReference>
<dbReference type="Proteomes" id="UP000069443">
    <property type="component" value="Unassembled WGS sequence"/>
</dbReference>
<reference evidence="2" key="2">
    <citation type="submission" date="2016-02" db="EMBL/GenBank/DDBJ databases">
        <title>Draft genome sequence of five rapidly growing Mycobacterium species.</title>
        <authorList>
            <person name="Katahira K."/>
            <person name="Gotou Y."/>
            <person name="Iida K."/>
            <person name="Ogura Y."/>
            <person name="Hayashi T."/>
        </authorList>
    </citation>
    <scope>NUCLEOTIDE SEQUENCE [LARGE SCALE GENOMIC DNA]</scope>
    <source>
        <strain evidence="2">JCM15298</strain>
    </source>
</reference>
<comment type="caution">
    <text evidence="1">The sequence shown here is derived from an EMBL/GenBank/DDBJ whole genome shotgun (WGS) entry which is preliminary data.</text>
</comment>